<dbReference type="RefSeq" id="WP_012448858.1">
    <property type="nucleotide sequence ID" value="NC_010718.1"/>
</dbReference>
<dbReference type="GO" id="GO:0005886">
    <property type="term" value="C:plasma membrane"/>
    <property type="evidence" value="ECO:0007669"/>
    <property type="project" value="UniProtKB-SubCell"/>
</dbReference>
<dbReference type="InterPro" id="IPR033479">
    <property type="entry name" value="dCache_1"/>
</dbReference>
<dbReference type="eggNOG" id="COG0840">
    <property type="taxonomic scope" value="Bacteria"/>
</dbReference>
<name>B2A172_NATTJ</name>
<evidence type="ECO:0000256" key="4">
    <source>
        <dbReference type="ARBA" id="ARBA00022989"/>
    </source>
</evidence>
<evidence type="ECO:0000256" key="6">
    <source>
        <dbReference type="SAM" id="Phobius"/>
    </source>
</evidence>
<reference evidence="8 9" key="2">
    <citation type="journal article" date="2011" name="J. Bacteriol.">
        <title>Complete genome sequence of the anaerobic, halophilic alkalithermophile Natranaerobius thermophilus JW/NM-WN-LF.</title>
        <authorList>
            <person name="Zhao B."/>
            <person name="Mesbah N.M."/>
            <person name="Dalin E."/>
            <person name="Goodwin L."/>
            <person name="Nolan M."/>
            <person name="Pitluck S."/>
            <person name="Chertkov O."/>
            <person name="Brettin T.S."/>
            <person name="Han J."/>
            <person name="Larimer F.W."/>
            <person name="Land M.L."/>
            <person name="Hauser L."/>
            <person name="Kyrpides N."/>
            <person name="Wiegel J."/>
        </authorList>
    </citation>
    <scope>NUCLEOTIDE SEQUENCE [LARGE SCALE GENOMIC DNA]</scope>
    <source>
        <strain evidence="9">ATCC BAA-1301 / DSM 18059 / JW/NM-WN-LF</strain>
    </source>
</reference>
<dbReference type="CDD" id="cd18773">
    <property type="entry name" value="PDC1_HK_sensor"/>
    <property type="match status" value="1"/>
</dbReference>
<keyword evidence="2" id="KW-1003">Cell membrane</keyword>
<dbReference type="SUPFAM" id="SSF103190">
    <property type="entry name" value="Sensory domain-like"/>
    <property type="match status" value="1"/>
</dbReference>
<evidence type="ECO:0000313" key="8">
    <source>
        <dbReference type="EMBL" id="ACB86013.1"/>
    </source>
</evidence>
<evidence type="ECO:0000256" key="5">
    <source>
        <dbReference type="ARBA" id="ARBA00023136"/>
    </source>
</evidence>
<dbReference type="STRING" id="457570.Nther_2448"/>
<accession>B2A172</accession>
<evidence type="ECO:0000313" key="9">
    <source>
        <dbReference type="Proteomes" id="UP000001683"/>
    </source>
</evidence>
<feature type="domain" description="Cache" evidence="7">
    <location>
        <begin position="46"/>
        <end position="225"/>
    </location>
</feature>
<dbReference type="InParanoid" id="B2A172"/>
<evidence type="ECO:0000256" key="3">
    <source>
        <dbReference type="ARBA" id="ARBA00022692"/>
    </source>
</evidence>
<dbReference type="KEGG" id="nth:Nther_2448"/>
<evidence type="ECO:0000256" key="1">
    <source>
        <dbReference type="ARBA" id="ARBA00004651"/>
    </source>
</evidence>
<dbReference type="OrthoDB" id="9760371at2"/>
<dbReference type="HOGENOM" id="CLU_000445_107_19_9"/>
<sequence>MLKKLKLSHKLFMMFIIGIMIPIIGLSFVVVTNTLPSLRGYVRGEIESQVHLANEEIMEVVDETAILVESLANSQTEIDYDEQELRNMYSNILDMDNYEHIMNVYVGSEDGEMLIEPEQDLGEDYDPRERVWYEGAMQDGETFITEPYEDAGSGDYTVTVSYPLEDSVVGADINLGFLSEYIREISEEYVGSVYIVDRGGTIAAGTEGESNNDRIETLVDDYLEKSMGRKRQGH</sequence>
<reference evidence="8 9" key="1">
    <citation type="submission" date="2008-04" db="EMBL/GenBank/DDBJ databases">
        <title>Complete sequence of chromosome of Natranaerobius thermophilus JW/NM-WN-LF.</title>
        <authorList>
            <consortium name="US DOE Joint Genome Institute"/>
            <person name="Copeland A."/>
            <person name="Lucas S."/>
            <person name="Lapidus A."/>
            <person name="Glavina del Rio T."/>
            <person name="Dalin E."/>
            <person name="Tice H."/>
            <person name="Bruce D."/>
            <person name="Goodwin L."/>
            <person name="Pitluck S."/>
            <person name="Chertkov O."/>
            <person name="Brettin T."/>
            <person name="Detter J.C."/>
            <person name="Han C."/>
            <person name="Kuske C.R."/>
            <person name="Schmutz J."/>
            <person name="Larimer F."/>
            <person name="Land M."/>
            <person name="Hauser L."/>
            <person name="Kyrpides N."/>
            <person name="Lykidis A."/>
            <person name="Mesbah N.M."/>
            <person name="Wiegel J."/>
        </authorList>
    </citation>
    <scope>NUCLEOTIDE SEQUENCE [LARGE SCALE GENOMIC DNA]</scope>
    <source>
        <strain evidence="9">ATCC BAA-1301 / DSM 18059 / JW/NM-WN-LF</strain>
    </source>
</reference>
<protein>
    <recommendedName>
        <fullName evidence="7">Cache domain-containing protein</fullName>
    </recommendedName>
</protein>
<dbReference type="Pfam" id="PF02743">
    <property type="entry name" value="dCache_1"/>
    <property type="match status" value="1"/>
</dbReference>
<dbReference type="AlphaFoldDB" id="B2A172"/>
<dbReference type="Gene3D" id="3.30.450.20">
    <property type="entry name" value="PAS domain"/>
    <property type="match status" value="2"/>
</dbReference>
<keyword evidence="3 6" id="KW-0812">Transmembrane</keyword>
<evidence type="ECO:0000256" key="2">
    <source>
        <dbReference type="ARBA" id="ARBA00022475"/>
    </source>
</evidence>
<comment type="subcellular location">
    <subcellularLocation>
        <location evidence="1">Cell membrane</location>
        <topology evidence="1">Multi-pass membrane protein</topology>
    </subcellularLocation>
</comment>
<keyword evidence="9" id="KW-1185">Reference proteome</keyword>
<evidence type="ECO:0000259" key="7">
    <source>
        <dbReference type="Pfam" id="PF02743"/>
    </source>
</evidence>
<dbReference type="EMBL" id="CP001034">
    <property type="protein sequence ID" value="ACB86013.1"/>
    <property type="molecule type" value="Genomic_DNA"/>
</dbReference>
<gene>
    <name evidence="8" type="ordered locus">Nther_2448</name>
</gene>
<dbReference type="InterPro" id="IPR029151">
    <property type="entry name" value="Sensor-like_sf"/>
</dbReference>
<organism evidence="8 9">
    <name type="scientific">Natranaerobius thermophilus (strain ATCC BAA-1301 / DSM 18059 / JW/NM-WN-LF)</name>
    <dbReference type="NCBI Taxonomy" id="457570"/>
    <lineage>
        <taxon>Bacteria</taxon>
        <taxon>Bacillati</taxon>
        <taxon>Bacillota</taxon>
        <taxon>Clostridia</taxon>
        <taxon>Natranaerobiales</taxon>
        <taxon>Natranaerobiaceae</taxon>
        <taxon>Natranaerobius</taxon>
    </lineage>
</organism>
<keyword evidence="5 6" id="KW-0472">Membrane</keyword>
<dbReference type="Proteomes" id="UP000001683">
    <property type="component" value="Chromosome"/>
</dbReference>
<keyword evidence="4 6" id="KW-1133">Transmembrane helix</keyword>
<feature type="transmembrane region" description="Helical" evidence="6">
    <location>
        <begin position="12"/>
        <end position="31"/>
    </location>
</feature>
<proteinExistence type="predicted"/>